<dbReference type="Gene3D" id="3.40.50.300">
    <property type="entry name" value="P-loop containing nucleotide triphosphate hydrolases"/>
    <property type="match status" value="1"/>
</dbReference>
<gene>
    <name evidence="4" type="ORF">HPTL_0180</name>
</gene>
<feature type="domain" description="AAA+ ATPase" evidence="3">
    <location>
        <begin position="47"/>
        <end position="206"/>
    </location>
</feature>
<keyword evidence="5" id="KW-1185">Reference proteome</keyword>
<dbReference type="Proteomes" id="UP000262004">
    <property type="component" value="Chromosome"/>
</dbReference>
<feature type="region of interest" description="Disordered" evidence="1">
    <location>
        <begin position="329"/>
        <end position="448"/>
    </location>
</feature>
<dbReference type="KEGG" id="htl:HPTL_0180"/>
<keyword evidence="2" id="KW-0472">Membrane</keyword>
<dbReference type="PANTHER" id="PTHR35894:SF1">
    <property type="entry name" value="PHOSPHORIBULOKINASE _ URIDINE KINASE FAMILY"/>
    <property type="match status" value="1"/>
</dbReference>
<protein>
    <submittedName>
        <fullName evidence="4">General secretion pathway protein, ATPase</fullName>
    </submittedName>
</protein>
<name>A0A2Z6DVI5_HYDTE</name>
<evidence type="ECO:0000313" key="4">
    <source>
        <dbReference type="EMBL" id="BBD76450.1"/>
    </source>
</evidence>
<feature type="compositionally biased region" description="Pro residues" evidence="1">
    <location>
        <begin position="365"/>
        <end position="375"/>
    </location>
</feature>
<keyword evidence="2" id="KW-1133">Transmembrane helix</keyword>
<evidence type="ECO:0000259" key="3">
    <source>
        <dbReference type="SMART" id="SM00382"/>
    </source>
</evidence>
<organism evidence="4 5">
    <name type="scientific">Hydrogenophilus thermoluteolus</name>
    <name type="common">Pseudomonas hydrogenothermophila</name>
    <dbReference type="NCBI Taxonomy" id="297"/>
    <lineage>
        <taxon>Bacteria</taxon>
        <taxon>Pseudomonadati</taxon>
        <taxon>Pseudomonadota</taxon>
        <taxon>Hydrogenophilia</taxon>
        <taxon>Hydrogenophilales</taxon>
        <taxon>Hydrogenophilaceae</taxon>
        <taxon>Hydrogenophilus</taxon>
    </lineage>
</organism>
<dbReference type="PANTHER" id="PTHR35894">
    <property type="entry name" value="GENERAL SECRETION PATHWAY PROTEIN A-RELATED"/>
    <property type="match status" value="1"/>
</dbReference>
<dbReference type="AlphaFoldDB" id="A0A2Z6DVI5"/>
<dbReference type="InterPro" id="IPR049945">
    <property type="entry name" value="AAA_22"/>
</dbReference>
<accession>A0A2Z6DVI5</accession>
<evidence type="ECO:0000313" key="5">
    <source>
        <dbReference type="Proteomes" id="UP000262004"/>
    </source>
</evidence>
<dbReference type="InterPro" id="IPR003593">
    <property type="entry name" value="AAA+_ATPase"/>
</dbReference>
<feature type="compositionally biased region" description="Polar residues" evidence="1">
    <location>
        <begin position="431"/>
        <end position="441"/>
    </location>
</feature>
<dbReference type="GO" id="GO:0016887">
    <property type="term" value="F:ATP hydrolysis activity"/>
    <property type="evidence" value="ECO:0007669"/>
    <property type="project" value="InterPro"/>
</dbReference>
<reference evidence="4 5" key="1">
    <citation type="submission" date="2018-04" db="EMBL/GenBank/DDBJ databases">
        <title>Complete genome sequence of Hydrogenophilus thermoluteolus TH-1.</title>
        <authorList>
            <person name="Arai H."/>
        </authorList>
    </citation>
    <scope>NUCLEOTIDE SEQUENCE [LARGE SCALE GENOMIC DNA]</scope>
    <source>
        <strain evidence="4 5">TH-1</strain>
    </source>
</reference>
<dbReference type="Pfam" id="PF13401">
    <property type="entry name" value="AAA_22"/>
    <property type="match status" value="1"/>
</dbReference>
<dbReference type="InterPro" id="IPR027417">
    <property type="entry name" value="P-loop_NTPase"/>
</dbReference>
<feature type="compositionally biased region" description="Polar residues" evidence="1">
    <location>
        <begin position="407"/>
        <end position="421"/>
    </location>
</feature>
<sequence>MPVSTLYLAHFGLHEPPFSITPNPRYFFAGGERGRLLEALTIAVTTDEGITAVTGAVGSGKTLLARLLVARLSEMGWHVAYLANPAFAPNEIVAAIAHDLGVLANPDANGATSVAADPLPGATLLDRLNAALIARYQAGQRTAVVIDEAHAMTPAALDEVRRLANLETAQHKLLQIVLFAQPELTTLLADPLLLPLRERIVHRFTLSPLPKMTVAEYIAFRLRTAGLAGENPFTQAALNRIARASGGIARRINLLADKAMLSAFARGAKRVTPADVRRAERELAWELPKGRFVPPRFWRIALVLAVVAVLAVAIVAIAHRDPTWTHFADGAASPASMPLPKTPPPSEHESEPSPVPQLTLQTPVAPSPQSTPPKPTAAREHAAPPTETPPVPVTPPKKPEILKPSQMAANLQQKPQRTGQTPAAKEKNRELSTTSNLSTARTPKPAPQQATITQWQRHGYTYAIVLDHWPTLANRARERRIDELRKQLPRSFAGYSLVAHQPQNQNEILILLGPFRRAEEAGMMLLELPSALLLKEPRVVALTTLKE</sequence>
<dbReference type="SMART" id="SM00382">
    <property type="entry name" value="AAA"/>
    <property type="match status" value="1"/>
</dbReference>
<feature type="compositionally biased region" description="Pro residues" evidence="1">
    <location>
        <begin position="386"/>
        <end position="396"/>
    </location>
</feature>
<evidence type="ECO:0000256" key="1">
    <source>
        <dbReference type="SAM" id="MobiDB-lite"/>
    </source>
</evidence>
<feature type="transmembrane region" description="Helical" evidence="2">
    <location>
        <begin position="297"/>
        <end position="318"/>
    </location>
</feature>
<proteinExistence type="predicted"/>
<evidence type="ECO:0000256" key="2">
    <source>
        <dbReference type="SAM" id="Phobius"/>
    </source>
</evidence>
<dbReference type="InterPro" id="IPR052026">
    <property type="entry name" value="ExeA_AAA_ATPase_DNA-bind"/>
</dbReference>
<keyword evidence="2" id="KW-0812">Transmembrane</keyword>
<dbReference type="SUPFAM" id="SSF52540">
    <property type="entry name" value="P-loop containing nucleoside triphosphate hydrolases"/>
    <property type="match status" value="1"/>
</dbReference>
<dbReference type="EMBL" id="AP018558">
    <property type="protein sequence ID" value="BBD76450.1"/>
    <property type="molecule type" value="Genomic_DNA"/>
</dbReference>